<organism evidence="1">
    <name type="scientific">marine sediment metagenome</name>
    <dbReference type="NCBI Taxonomy" id="412755"/>
    <lineage>
        <taxon>unclassified sequences</taxon>
        <taxon>metagenomes</taxon>
        <taxon>ecological metagenomes</taxon>
    </lineage>
</organism>
<comment type="caution">
    <text evidence="1">The sequence shown here is derived from an EMBL/GenBank/DDBJ whole genome shotgun (WGS) entry which is preliminary data.</text>
</comment>
<protein>
    <recommendedName>
        <fullName evidence="2">HTH cro/C1-type domain-containing protein</fullName>
    </recommendedName>
</protein>
<dbReference type="EMBL" id="BARS01037135">
    <property type="protein sequence ID" value="GAG22867.1"/>
    <property type="molecule type" value="Genomic_DNA"/>
</dbReference>
<dbReference type="Gene3D" id="1.10.260.40">
    <property type="entry name" value="lambda repressor-like DNA-binding domains"/>
    <property type="match status" value="1"/>
</dbReference>
<dbReference type="GO" id="GO:0003677">
    <property type="term" value="F:DNA binding"/>
    <property type="evidence" value="ECO:0007669"/>
    <property type="project" value="InterPro"/>
</dbReference>
<accession>X0WI41</accession>
<gene>
    <name evidence="1" type="ORF">S01H1_56978</name>
</gene>
<dbReference type="SUPFAM" id="SSF47413">
    <property type="entry name" value="lambda repressor-like DNA-binding domains"/>
    <property type="match status" value="1"/>
</dbReference>
<proteinExistence type="predicted"/>
<evidence type="ECO:0008006" key="2">
    <source>
        <dbReference type="Google" id="ProtNLM"/>
    </source>
</evidence>
<dbReference type="AlphaFoldDB" id="X0WI41"/>
<dbReference type="InterPro" id="IPR010982">
    <property type="entry name" value="Lambda_DNA-bd_dom_sf"/>
</dbReference>
<sequence length="68" mass="8249">MNIIRKLVNKHGISKWRISKELNVSWNTVQNWYKGIYRPTVENQTKLNDLFHKKDTRLAEYLKTMEDL</sequence>
<name>X0WI41_9ZZZZ</name>
<evidence type="ECO:0000313" key="1">
    <source>
        <dbReference type="EMBL" id="GAG22867.1"/>
    </source>
</evidence>
<reference evidence="1" key="1">
    <citation type="journal article" date="2014" name="Front. Microbiol.">
        <title>High frequency of phylogenetically diverse reductive dehalogenase-homologous genes in deep subseafloor sedimentary metagenomes.</title>
        <authorList>
            <person name="Kawai M."/>
            <person name="Futagami T."/>
            <person name="Toyoda A."/>
            <person name="Takaki Y."/>
            <person name="Nishi S."/>
            <person name="Hori S."/>
            <person name="Arai W."/>
            <person name="Tsubouchi T."/>
            <person name="Morono Y."/>
            <person name="Uchiyama I."/>
            <person name="Ito T."/>
            <person name="Fujiyama A."/>
            <person name="Inagaki F."/>
            <person name="Takami H."/>
        </authorList>
    </citation>
    <scope>NUCLEOTIDE SEQUENCE</scope>
    <source>
        <strain evidence="1">Expedition CK06-06</strain>
    </source>
</reference>